<dbReference type="GO" id="GO:0005886">
    <property type="term" value="C:plasma membrane"/>
    <property type="evidence" value="ECO:0007669"/>
    <property type="project" value="UniProtKB-SubCell"/>
</dbReference>
<evidence type="ECO:0000256" key="6">
    <source>
        <dbReference type="SAM" id="Phobius"/>
    </source>
</evidence>
<evidence type="ECO:0000256" key="2">
    <source>
        <dbReference type="ARBA" id="ARBA00022448"/>
    </source>
</evidence>
<feature type="transmembrane region" description="Helical" evidence="6">
    <location>
        <begin position="72"/>
        <end position="89"/>
    </location>
</feature>
<feature type="domain" description="Major facilitator superfamily (MFS) profile" evidence="7">
    <location>
        <begin position="3"/>
        <end position="411"/>
    </location>
</feature>
<feature type="transmembrane region" description="Helical" evidence="6">
    <location>
        <begin position="135"/>
        <end position="155"/>
    </location>
</feature>
<evidence type="ECO:0000256" key="4">
    <source>
        <dbReference type="ARBA" id="ARBA00022989"/>
    </source>
</evidence>
<dbReference type="InterPro" id="IPR020846">
    <property type="entry name" value="MFS_dom"/>
</dbReference>
<evidence type="ECO:0000313" key="8">
    <source>
        <dbReference type="EMBL" id="NUU63585.1"/>
    </source>
</evidence>
<feature type="transmembrane region" description="Helical" evidence="6">
    <location>
        <begin position="324"/>
        <end position="348"/>
    </location>
</feature>
<dbReference type="PANTHER" id="PTHR23528:SF1">
    <property type="entry name" value="MAJOR FACILITATOR SUPERFAMILY (MFS) PROFILE DOMAIN-CONTAINING PROTEIN"/>
    <property type="match status" value="1"/>
</dbReference>
<sequence>MKKVWLLGFGFFSISITWSLYNAFVPFFLEKYVHSVALISFMMTIDNYFALFLQPWIGNRSDRTVTRYGRRMPYLLIGMPLAAVLTMLIPFHTGLFTLLLFMMLMNLAMSLYRSPTVALMPDITPDSQRTKANGLINFMGGIGSILAFGVGSILYDSSPALPFIVAGLITLLCLLVVSRFINEKRDRVKHTAMPPGEASAEPPLIGEENSIPSSVPLTAKARRISFKSQLDRTTLFLLAAIFFWFVAYQGVETLFTLYGKHHLGLSEKAASFSLTFFSLAFVLFAIPSGWLGGRFGKKKVIITGVCGLMTVFALVGVAENLLILRGLLVLGGIFWACININSYPYLVATGTEESIGTRTGMYYLVSSLAAVGSPPILGLLIDLLGYSVLFYCAAFSMAVALLCLLLIKGRKSTASPYRAPGA</sequence>
<dbReference type="PANTHER" id="PTHR23528">
    <property type="match status" value="1"/>
</dbReference>
<dbReference type="GO" id="GO:0022857">
    <property type="term" value="F:transmembrane transporter activity"/>
    <property type="evidence" value="ECO:0007669"/>
    <property type="project" value="InterPro"/>
</dbReference>
<dbReference type="InterPro" id="IPR011701">
    <property type="entry name" value="MFS"/>
</dbReference>
<evidence type="ECO:0000256" key="1">
    <source>
        <dbReference type="ARBA" id="ARBA00004651"/>
    </source>
</evidence>
<dbReference type="PROSITE" id="PS50850">
    <property type="entry name" value="MFS"/>
    <property type="match status" value="1"/>
</dbReference>
<dbReference type="InterPro" id="IPR036259">
    <property type="entry name" value="MFS_trans_sf"/>
</dbReference>
<feature type="transmembrane region" description="Helical" evidence="6">
    <location>
        <begin position="233"/>
        <end position="251"/>
    </location>
</feature>
<dbReference type="Pfam" id="PF07690">
    <property type="entry name" value="MFS_1"/>
    <property type="match status" value="1"/>
</dbReference>
<comment type="caution">
    <text evidence="8">The sequence shown here is derived from an EMBL/GenBank/DDBJ whole genome shotgun (WGS) entry which is preliminary data.</text>
</comment>
<feature type="transmembrane region" description="Helical" evidence="6">
    <location>
        <begin position="161"/>
        <end position="181"/>
    </location>
</feature>
<dbReference type="Proteomes" id="UP000564806">
    <property type="component" value="Unassembled WGS sequence"/>
</dbReference>
<reference evidence="8" key="1">
    <citation type="submission" date="2020-06" db="EMBL/GenBank/DDBJ databases">
        <title>Paenibacillus sp. nov., isolated from soil.</title>
        <authorList>
            <person name="Seo Y.L."/>
        </authorList>
    </citation>
    <scope>NUCLEOTIDE SEQUENCE [LARGE SCALE GENOMIC DNA]</scope>
    <source>
        <strain evidence="8">JW14</strain>
    </source>
</reference>
<dbReference type="RefSeq" id="WP_175373972.1">
    <property type="nucleotide sequence ID" value="NZ_JABWCS010000219.1"/>
</dbReference>
<dbReference type="AlphaFoldDB" id="A0A850ERN8"/>
<organism evidence="8 9">
    <name type="scientific">Paenibacillus agri</name>
    <dbReference type="NCBI Taxonomy" id="2744309"/>
    <lineage>
        <taxon>Bacteria</taxon>
        <taxon>Bacillati</taxon>
        <taxon>Bacillota</taxon>
        <taxon>Bacilli</taxon>
        <taxon>Bacillales</taxon>
        <taxon>Paenibacillaceae</taxon>
        <taxon>Paenibacillus</taxon>
    </lineage>
</organism>
<keyword evidence="3 6" id="KW-0812">Transmembrane</keyword>
<keyword evidence="5 6" id="KW-0472">Membrane</keyword>
<keyword evidence="4 6" id="KW-1133">Transmembrane helix</keyword>
<dbReference type="Gene3D" id="1.20.1250.20">
    <property type="entry name" value="MFS general substrate transporter like domains"/>
    <property type="match status" value="2"/>
</dbReference>
<name>A0A850ERN8_9BACL</name>
<feature type="transmembrane region" description="Helical" evidence="6">
    <location>
        <begin position="271"/>
        <end position="293"/>
    </location>
</feature>
<dbReference type="EMBL" id="JABWCS010000219">
    <property type="protein sequence ID" value="NUU63585.1"/>
    <property type="molecule type" value="Genomic_DNA"/>
</dbReference>
<evidence type="ECO:0000313" key="9">
    <source>
        <dbReference type="Proteomes" id="UP000564806"/>
    </source>
</evidence>
<feature type="transmembrane region" description="Helical" evidence="6">
    <location>
        <begin position="360"/>
        <end position="381"/>
    </location>
</feature>
<keyword evidence="9" id="KW-1185">Reference proteome</keyword>
<feature type="transmembrane region" description="Helical" evidence="6">
    <location>
        <begin position="95"/>
        <end position="114"/>
    </location>
</feature>
<keyword evidence="2" id="KW-0813">Transport</keyword>
<evidence type="ECO:0000256" key="3">
    <source>
        <dbReference type="ARBA" id="ARBA00022692"/>
    </source>
</evidence>
<feature type="transmembrane region" description="Helical" evidence="6">
    <location>
        <begin position="300"/>
        <end position="318"/>
    </location>
</feature>
<gene>
    <name evidence="8" type="ORF">HPT30_24795</name>
</gene>
<dbReference type="CDD" id="cd17313">
    <property type="entry name" value="MFS_SLC45_SUC"/>
    <property type="match status" value="1"/>
</dbReference>
<proteinExistence type="predicted"/>
<evidence type="ECO:0000256" key="5">
    <source>
        <dbReference type="ARBA" id="ARBA00023136"/>
    </source>
</evidence>
<dbReference type="SUPFAM" id="SSF103473">
    <property type="entry name" value="MFS general substrate transporter"/>
    <property type="match status" value="1"/>
</dbReference>
<comment type="subcellular location">
    <subcellularLocation>
        <location evidence="1">Cell membrane</location>
        <topology evidence="1">Multi-pass membrane protein</topology>
    </subcellularLocation>
</comment>
<feature type="transmembrane region" description="Helical" evidence="6">
    <location>
        <begin position="387"/>
        <end position="407"/>
    </location>
</feature>
<protein>
    <submittedName>
        <fullName evidence="8">SLC45 family MFS transporter</fullName>
    </submittedName>
</protein>
<evidence type="ECO:0000259" key="7">
    <source>
        <dbReference type="PROSITE" id="PS50850"/>
    </source>
</evidence>
<accession>A0A850ERN8</accession>
<feature type="transmembrane region" description="Helical" evidence="6">
    <location>
        <begin position="32"/>
        <end position="51"/>
    </location>
</feature>